<evidence type="ECO:0008006" key="3">
    <source>
        <dbReference type="Google" id="ProtNLM"/>
    </source>
</evidence>
<accession>A0A7J7D0N1</accession>
<reference evidence="1 2" key="1">
    <citation type="journal article" date="2020" name="Nat. Commun.">
        <title>Genome of Tripterygium wilfordii and identification of cytochrome P450 involved in triptolide biosynthesis.</title>
        <authorList>
            <person name="Tu L."/>
            <person name="Su P."/>
            <person name="Zhang Z."/>
            <person name="Gao L."/>
            <person name="Wang J."/>
            <person name="Hu T."/>
            <person name="Zhou J."/>
            <person name="Zhang Y."/>
            <person name="Zhao Y."/>
            <person name="Liu Y."/>
            <person name="Song Y."/>
            <person name="Tong Y."/>
            <person name="Lu Y."/>
            <person name="Yang J."/>
            <person name="Xu C."/>
            <person name="Jia M."/>
            <person name="Peters R.J."/>
            <person name="Huang L."/>
            <person name="Gao W."/>
        </authorList>
    </citation>
    <scope>NUCLEOTIDE SEQUENCE [LARGE SCALE GENOMIC DNA]</scope>
    <source>
        <strain evidence="2">cv. XIE 37</strain>
        <tissue evidence="1">Leaf</tissue>
    </source>
</reference>
<dbReference type="EMBL" id="JAAARO010000012">
    <property type="protein sequence ID" value="KAF5739907.1"/>
    <property type="molecule type" value="Genomic_DNA"/>
</dbReference>
<proteinExistence type="predicted"/>
<protein>
    <recommendedName>
        <fullName evidence="3">ARM repeat superfamily protein</fullName>
    </recommendedName>
</protein>
<gene>
    <name evidence="1" type="ORF">HS088_TW12G01119</name>
</gene>
<keyword evidence="2" id="KW-1185">Reference proteome</keyword>
<dbReference type="FunCoup" id="A0A7J7D0N1">
    <property type="interactions" value="2599"/>
</dbReference>
<dbReference type="Pfam" id="PF21052">
    <property type="entry name" value="EFR3_ARM"/>
    <property type="match status" value="1"/>
</dbReference>
<evidence type="ECO:0000313" key="2">
    <source>
        <dbReference type="Proteomes" id="UP000593562"/>
    </source>
</evidence>
<dbReference type="SUPFAM" id="SSF48371">
    <property type="entry name" value="ARM repeat"/>
    <property type="match status" value="1"/>
</dbReference>
<comment type="caution">
    <text evidence="1">The sequence shown here is derived from an EMBL/GenBank/DDBJ whole genome shotgun (WGS) entry which is preliminary data.</text>
</comment>
<dbReference type="PANTHER" id="PTHR46087">
    <property type="entry name" value="PUTATIVE, EXPRESSED-RELATED"/>
    <property type="match status" value="1"/>
</dbReference>
<dbReference type="PANTHER" id="PTHR46087:SF11">
    <property type="entry name" value="PROTEIN SEMI-ROLLED LEAF 2"/>
    <property type="match status" value="1"/>
</dbReference>
<dbReference type="InterPro" id="IPR016024">
    <property type="entry name" value="ARM-type_fold"/>
</dbReference>
<dbReference type="AlphaFoldDB" id="A0A7J7D0N1"/>
<dbReference type="Proteomes" id="UP000593562">
    <property type="component" value="Unassembled WGS sequence"/>
</dbReference>
<sequence length="711" mass="80069">MGFISRKIFPACGNMCVCCPALRSRSRQPVKRYKKLLADIFPKSPDGSPSERKIVKLCEYAAKNPLRIPKIAKHLEDRCYKELQSQHIRFINIVVEVYEKLLCICKEQMAYFAVSLLNMTSELLENSKQDSMRILGCQTLTKFIYSQADGTYAHSIENYVIKVCKLARKNGEEHQKRCLRASSLQCLSAMVWYMAEFSYIFAAFDEMVHVILDNYEPETPREGAMERGDVHHNWLNEVVRCEGRGSVIGETNPSCLIIRPRSEKKDPKLLTREEIETPRIWAQICIQSMVDLAKESTTMRLILDPVFVYFDSGRHWVPRQGLAMMVLSDMCYLMENSGSQQLILAALIRHLDHKNVASDLQLKSDIIQVAAILTKQVRTGGLLKDGGFVSDLCWHLRKSLQATVESVGEQEENLNLSLQNSIELCLHEIAIGIGDAVPLFDVMARTLENLPSSGVVARATIGSLMILAHIISLLWDSSHSQQAFPEALLIQLLKAMLHPDVETRIGAHGIFSVLLIPSSNRFRPEHASLDPGYLIETRRRRSNTASTFASITALLEKLRKEKDGAIVENPRDDAVDNKERDILEEDWKQGCAHKKDSPNLYKISSIIDKTTGSTGMTEAEPFITKLSEDDLEQLLSGFWIQANLPDNLPSNFEAIAHSFVLTCVSSRLTVRLQICIHLSLSLFRIVSFLSFLVSCDLILAASVRETVAVTN</sequence>
<dbReference type="InterPro" id="IPR055296">
    <property type="entry name" value="SRL2-like"/>
</dbReference>
<name>A0A7J7D0N1_TRIWF</name>
<dbReference type="InterPro" id="IPR049152">
    <property type="entry name" value="EFR3-like_ARM"/>
</dbReference>
<organism evidence="1 2">
    <name type="scientific">Tripterygium wilfordii</name>
    <name type="common">Thunder God vine</name>
    <dbReference type="NCBI Taxonomy" id="458696"/>
    <lineage>
        <taxon>Eukaryota</taxon>
        <taxon>Viridiplantae</taxon>
        <taxon>Streptophyta</taxon>
        <taxon>Embryophyta</taxon>
        <taxon>Tracheophyta</taxon>
        <taxon>Spermatophyta</taxon>
        <taxon>Magnoliopsida</taxon>
        <taxon>eudicotyledons</taxon>
        <taxon>Gunneridae</taxon>
        <taxon>Pentapetalae</taxon>
        <taxon>rosids</taxon>
        <taxon>fabids</taxon>
        <taxon>Celastrales</taxon>
        <taxon>Celastraceae</taxon>
        <taxon>Tripterygium</taxon>
    </lineage>
</organism>
<evidence type="ECO:0000313" key="1">
    <source>
        <dbReference type="EMBL" id="KAF5739907.1"/>
    </source>
</evidence>
<dbReference type="InParanoid" id="A0A7J7D0N1"/>